<sequence length="130" mass="14159">MANGMKIGTLYPIPNRPGSITPNAAARNRVSSQDKPFDQILQQQQSAIKFSQHAEQRIRQRGIQLQPEAIRKIESAVDQAASKGAVDSLIVMRDVALIVNVPNRTVVTALDHSQMAGNVFTQIDSAVVLT</sequence>
<evidence type="ECO:0000313" key="3">
    <source>
        <dbReference type="Proteomes" id="UP000005387"/>
    </source>
</evidence>
<name>E0I448_9BACL</name>
<protein>
    <submittedName>
        <fullName evidence="2">Flagellar operon protein</fullName>
    </submittedName>
</protein>
<gene>
    <name evidence="2" type="ORF">PaecuDRAFT_0573</name>
</gene>
<dbReference type="InterPro" id="IPR013367">
    <property type="entry name" value="Flagellar_put"/>
</dbReference>
<keyword evidence="2" id="KW-0282">Flagellum</keyword>
<dbReference type="RefSeq" id="WP_006036590.1">
    <property type="nucleotide sequence ID" value="NZ_AEDD01000001.1"/>
</dbReference>
<dbReference type="OrthoDB" id="165650at2"/>
<keyword evidence="2" id="KW-0969">Cilium</keyword>
<keyword evidence="2" id="KW-0966">Cell projection</keyword>
<organism evidence="2 3">
    <name type="scientific">Paenibacillus curdlanolyticus YK9</name>
    <dbReference type="NCBI Taxonomy" id="717606"/>
    <lineage>
        <taxon>Bacteria</taxon>
        <taxon>Bacillati</taxon>
        <taxon>Bacillota</taxon>
        <taxon>Bacilli</taxon>
        <taxon>Bacillales</taxon>
        <taxon>Paenibacillaceae</taxon>
        <taxon>Paenibacillus</taxon>
    </lineage>
</organism>
<reference evidence="2 3" key="1">
    <citation type="submission" date="2010-07" db="EMBL/GenBank/DDBJ databases">
        <title>The draft genome of Paenibacillus curdlanolyticus YK9.</title>
        <authorList>
            <consortium name="US DOE Joint Genome Institute (JGI-PGF)"/>
            <person name="Lucas S."/>
            <person name="Copeland A."/>
            <person name="Lapidus A."/>
            <person name="Cheng J.-F."/>
            <person name="Bruce D."/>
            <person name="Goodwin L."/>
            <person name="Pitluck S."/>
            <person name="Land M.L."/>
            <person name="Hauser L."/>
            <person name="Chang Y.-J."/>
            <person name="Jeffries C."/>
            <person name="Anderson I.J."/>
            <person name="Johnson E."/>
            <person name="Loganathan U."/>
            <person name="Mulhopadhyay B."/>
            <person name="Kyrpides N."/>
            <person name="Woyke T.J."/>
        </authorList>
    </citation>
    <scope>NUCLEOTIDE SEQUENCE [LARGE SCALE GENOMIC DNA]</scope>
    <source>
        <strain evidence="2 3">YK9</strain>
    </source>
</reference>
<keyword evidence="3" id="KW-1185">Reference proteome</keyword>
<dbReference type="NCBIfam" id="TIGR02530">
    <property type="entry name" value="flg_new"/>
    <property type="match status" value="1"/>
</dbReference>
<dbReference type="Proteomes" id="UP000005387">
    <property type="component" value="Unassembled WGS sequence"/>
</dbReference>
<accession>E0I448</accession>
<dbReference type="eggNOG" id="ENOG5032Y5R">
    <property type="taxonomic scope" value="Bacteria"/>
</dbReference>
<evidence type="ECO:0000313" key="2">
    <source>
        <dbReference type="EMBL" id="EFM13062.1"/>
    </source>
</evidence>
<dbReference type="STRING" id="717606.PaecuDRAFT_0573"/>
<dbReference type="AlphaFoldDB" id="E0I448"/>
<dbReference type="Pfam" id="PF12611">
    <property type="entry name" value="Flagellar_put"/>
    <property type="match status" value="1"/>
</dbReference>
<dbReference type="EMBL" id="AEDD01000001">
    <property type="protein sequence ID" value="EFM13062.1"/>
    <property type="molecule type" value="Genomic_DNA"/>
</dbReference>
<proteinExistence type="predicted"/>
<evidence type="ECO:0000256" key="1">
    <source>
        <dbReference type="SAM" id="MobiDB-lite"/>
    </source>
</evidence>
<feature type="region of interest" description="Disordered" evidence="1">
    <location>
        <begin position="1"/>
        <end position="24"/>
    </location>
</feature>